<organism evidence="2 3">
    <name type="scientific">Candidatus Onthousia excrementipullorum</name>
    <dbReference type="NCBI Taxonomy" id="2840884"/>
    <lineage>
        <taxon>Bacteria</taxon>
        <taxon>Bacillati</taxon>
        <taxon>Bacillota</taxon>
        <taxon>Bacilli</taxon>
        <taxon>Candidatus Onthousia</taxon>
    </lineage>
</organism>
<keyword evidence="1" id="KW-1133">Transmembrane helix</keyword>
<name>A0A9D1DT66_9FIRM</name>
<keyword evidence="1" id="KW-0812">Transmembrane</keyword>
<feature type="transmembrane region" description="Helical" evidence="1">
    <location>
        <begin position="7"/>
        <end position="29"/>
    </location>
</feature>
<dbReference type="AlphaFoldDB" id="A0A9D1DT66"/>
<dbReference type="EMBL" id="DVHC01000002">
    <property type="protein sequence ID" value="HIR58414.1"/>
    <property type="molecule type" value="Genomic_DNA"/>
</dbReference>
<proteinExistence type="predicted"/>
<reference evidence="2" key="1">
    <citation type="submission" date="2020-10" db="EMBL/GenBank/DDBJ databases">
        <authorList>
            <person name="Gilroy R."/>
        </authorList>
    </citation>
    <scope>NUCLEOTIDE SEQUENCE</scope>
    <source>
        <strain evidence="2">CHK184-20233</strain>
    </source>
</reference>
<feature type="transmembrane region" description="Helical" evidence="1">
    <location>
        <begin position="175"/>
        <end position="195"/>
    </location>
</feature>
<accession>A0A9D1DT66</accession>
<evidence type="ECO:0000313" key="2">
    <source>
        <dbReference type="EMBL" id="HIR58414.1"/>
    </source>
</evidence>
<keyword evidence="1" id="KW-0472">Membrane</keyword>
<evidence type="ECO:0000256" key="1">
    <source>
        <dbReference type="SAM" id="Phobius"/>
    </source>
</evidence>
<gene>
    <name evidence="2" type="ORF">IAB38_00020</name>
</gene>
<dbReference type="Proteomes" id="UP000824232">
    <property type="component" value="Unassembled WGS sequence"/>
</dbReference>
<evidence type="ECO:0000313" key="3">
    <source>
        <dbReference type="Proteomes" id="UP000824232"/>
    </source>
</evidence>
<comment type="caution">
    <text evidence="2">The sequence shown here is derived from an EMBL/GenBank/DDBJ whole genome shotgun (WGS) entry which is preliminary data.</text>
</comment>
<protein>
    <submittedName>
        <fullName evidence="2">Uncharacterized protein</fullName>
    </submittedName>
</protein>
<reference evidence="2" key="2">
    <citation type="journal article" date="2021" name="PeerJ">
        <title>Extensive microbial diversity within the chicken gut microbiome revealed by metagenomics and culture.</title>
        <authorList>
            <person name="Gilroy R."/>
            <person name="Ravi A."/>
            <person name="Getino M."/>
            <person name="Pursley I."/>
            <person name="Horton D.L."/>
            <person name="Alikhan N.F."/>
            <person name="Baker D."/>
            <person name="Gharbi K."/>
            <person name="Hall N."/>
            <person name="Watson M."/>
            <person name="Adriaenssens E.M."/>
            <person name="Foster-Nyarko E."/>
            <person name="Jarju S."/>
            <person name="Secka A."/>
            <person name="Antonio M."/>
            <person name="Oren A."/>
            <person name="Chaudhuri R.R."/>
            <person name="La Ragione R."/>
            <person name="Hildebrand F."/>
            <person name="Pallen M.J."/>
        </authorList>
    </citation>
    <scope>NUCLEOTIDE SEQUENCE</scope>
    <source>
        <strain evidence="2">CHK184-20233</strain>
    </source>
</reference>
<sequence length="207" mass="23306">MQEKSKYVRNLTIGAVTGGLIAGGIQLALIDKKPFINDYIDTYRVTTDTTIRTTEGLTKLKPTTQYLTEEELKDTNEVEVKSYTQAGDNYDVEAYGFSNGSLTDEEITTKQNQFENGTSLSTITNYDNHDEYQVEARELPYNYKNILEEINIKTINYNSVITVRESNKANLEDTAFWILGTASGIYIGFVGGYLVSEQSSKVKKKLK</sequence>